<gene>
    <name evidence="1" type="ORF">EB233_10090</name>
</gene>
<protein>
    <recommendedName>
        <fullName evidence="3">MarR family transcriptional regulator</fullName>
    </recommendedName>
</protein>
<evidence type="ECO:0008006" key="3">
    <source>
        <dbReference type="Google" id="ProtNLM"/>
    </source>
</evidence>
<proteinExistence type="predicted"/>
<dbReference type="AlphaFoldDB" id="A0A6M7UDE4"/>
<evidence type="ECO:0000313" key="2">
    <source>
        <dbReference type="Proteomes" id="UP000503339"/>
    </source>
</evidence>
<reference evidence="1 2" key="1">
    <citation type="submission" date="2018-10" db="EMBL/GenBank/DDBJ databases">
        <authorList>
            <person name="Perry B.J."/>
            <person name="Sullivan J.T."/>
            <person name="Murphy R.J.T."/>
            <person name="Ramsay J.P."/>
            <person name="Ronson C.W."/>
        </authorList>
    </citation>
    <scope>NUCLEOTIDE SEQUENCE [LARGE SCALE GENOMIC DNA]</scope>
    <source>
        <strain evidence="1 2">NZP2014</strain>
    </source>
</reference>
<evidence type="ECO:0000313" key="1">
    <source>
        <dbReference type="EMBL" id="QKC75849.1"/>
    </source>
</evidence>
<dbReference type="KEGG" id="merd:EB233_10090"/>
<organism evidence="1 2">
    <name type="scientific">Mesorhizobium erdmanii</name>
    <dbReference type="NCBI Taxonomy" id="1777866"/>
    <lineage>
        <taxon>Bacteria</taxon>
        <taxon>Pseudomonadati</taxon>
        <taxon>Pseudomonadota</taxon>
        <taxon>Alphaproteobacteria</taxon>
        <taxon>Hyphomicrobiales</taxon>
        <taxon>Phyllobacteriaceae</taxon>
        <taxon>Mesorhizobium</taxon>
    </lineage>
</organism>
<dbReference type="EMBL" id="CP033361">
    <property type="protein sequence ID" value="QKC75849.1"/>
    <property type="molecule type" value="Genomic_DNA"/>
</dbReference>
<name>A0A6M7UDE4_9HYPH</name>
<sequence>MLKHAGRWPLFIVNFVRAFLKRMKMSEKRTDETTNGQNELLQRCGGLERQTNIIEIMGQETKALGFAGNTKLPQLVYLTLLTGMLDRPVSLLIKGPSGAGKSFSLKTGKYFIPKAAYEEFEGMSEKAIVYLQNLSLINRHLIIGEASGMADGAGRTLLRQLLSEGKVRYATVESTDSGLKGSELPTLKGPCGLIMTTTAVGIHPEDENRMLSVNMKESPDQIGAALIAQAEGIIKPVSEPNTGPWFALYEYMQTLPKTVKIPFAREIAVRMPQTHDKVKRDFPQILSLIRASALLHSCTRDKDEDGDVIATLDDYRIVYDSANEAVSQGLAKSVPESIRTLVEAVGRKPYEGLSVTLLAEKLGRDISVISRTAKKAVDEGYLIDTNPGQGRISKLTVGDRKLPSGSAMPSPEEISRVEIKALAMRSA</sequence>
<accession>A0A6M7UDE4</accession>
<keyword evidence="2" id="KW-1185">Reference proteome</keyword>
<dbReference type="Proteomes" id="UP000503339">
    <property type="component" value="Chromosome"/>
</dbReference>